<accession>A0A6J4UK93</accession>
<dbReference type="AlphaFoldDB" id="A0A6J4UK93"/>
<sequence length="292" mass="32806">MNPAVLWRLDLARSLSDRLGRFTGIRAVVVGGSVARGYSDAWSDLELLAYWDADPDLDLLRTVMAALGATFRYGPDHAGHWSAYLIGGFPVDVWHRTGAAEEAAQDAVLRDHSLDLVANNLLDTIRSGIPLVGGETIQPWKDRLAVYPDGLALRFLKHYLPHFHLRHLQFAARRDNPTAFFHTLSDVQCSLFLVLLALNGQWFPTYKWMYQSLETLPVVPEDIGPRLRRMYREPPLAATDHLRDVLAETLTLVRTTVPCLEPRLTAEDRYELNLTPTAYEQPAGPGHAAGYR</sequence>
<dbReference type="SUPFAM" id="SSF81301">
    <property type="entry name" value="Nucleotidyltransferase"/>
    <property type="match status" value="1"/>
</dbReference>
<dbReference type="InterPro" id="IPR043519">
    <property type="entry name" value="NT_sf"/>
</dbReference>
<dbReference type="Gene3D" id="3.30.460.10">
    <property type="entry name" value="Beta Polymerase, domain 2"/>
    <property type="match status" value="1"/>
</dbReference>
<evidence type="ECO:0000313" key="2">
    <source>
        <dbReference type="EMBL" id="CAA9552884.1"/>
    </source>
</evidence>
<name>A0A6J4UK93_9BACT</name>
<dbReference type="Pfam" id="PF13228">
    <property type="entry name" value="DUF4037"/>
    <property type="match status" value="1"/>
</dbReference>
<organism evidence="2">
    <name type="scientific">uncultured Thermomicrobiales bacterium</name>
    <dbReference type="NCBI Taxonomy" id="1645740"/>
    <lineage>
        <taxon>Bacteria</taxon>
        <taxon>Pseudomonadati</taxon>
        <taxon>Thermomicrobiota</taxon>
        <taxon>Thermomicrobia</taxon>
        <taxon>Thermomicrobiales</taxon>
        <taxon>environmental samples</taxon>
    </lineage>
</organism>
<dbReference type="InterPro" id="IPR025117">
    <property type="entry name" value="DUF4037"/>
</dbReference>
<dbReference type="EMBL" id="CADCWK010000095">
    <property type="protein sequence ID" value="CAA9552884.1"/>
    <property type="molecule type" value="Genomic_DNA"/>
</dbReference>
<protein>
    <recommendedName>
        <fullName evidence="1">DUF4037 domain-containing protein</fullName>
    </recommendedName>
</protein>
<gene>
    <name evidence="2" type="ORF">AVDCRST_MAG33-1031</name>
</gene>
<proteinExistence type="predicted"/>
<dbReference type="CDD" id="cd05403">
    <property type="entry name" value="NT_KNTase_like"/>
    <property type="match status" value="1"/>
</dbReference>
<evidence type="ECO:0000259" key="1">
    <source>
        <dbReference type="Pfam" id="PF13228"/>
    </source>
</evidence>
<reference evidence="2" key="1">
    <citation type="submission" date="2020-02" db="EMBL/GenBank/DDBJ databases">
        <authorList>
            <person name="Meier V. D."/>
        </authorList>
    </citation>
    <scope>NUCLEOTIDE SEQUENCE</scope>
    <source>
        <strain evidence="2">AVDCRST_MAG33</strain>
    </source>
</reference>
<feature type="domain" description="DUF4037" evidence="1">
    <location>
        <begin position="132"/>
        <end position="209"/>
    </location>
</feature>